<proteinExistence type="predicted"/>
<dbReference type="SUPFAM" id="SSF53335">
    <property type="entry name" value="S-adenosyl-L-methionine-dependent methyltransferases"/>
    <property type="match status" value="1"/>
</dbReference>
<dbReference type="Proteomes" id="UP001185012">
    <property type="component" value="Unassembled WGS sequence"/>
</dbReference>
<dbReference type="PANTHER" id="PTHR10509:SF14">
    <property type="entry name" value="CAFFEOYL-COA O-METHYLTRANSFERASE 3-RELATED"/>
    <property type="match status" value="1"/>
</dbReference>
<protein>
    <submittedName>
        <fullName evidence="4">O-methyltransferase YrrM</fullName>
    </submittedName>
</protein>
<dbReference type="PROSITE" id="PS51682">
    <property type="entry name" value="SAM_OMT_I"/>
    <property type="match status" value="1"/>
</dbReference>
<dbReference type="Pfam" id="PF01596">
    <property type="entry name" value="Methyltransf_3"/>
    <property type="match status" value="1"/>
</dbReference>
<reference evidence="4 5" key="1">
    <citation type="submission" date="2023-07" db="EMBL/GenBank/DDBJ databases">
        <title>Genomic Encyclopedia of Type Strains, Phase IV (KMG-IV): sequencing the most valuable type-strain genomes for metagenomic binning, comparative biology and taxonomic classification.</title>
        <authorList>
            <person name="Goeker M."/>
        </authorList>
    </citation>
    <scope>NUCLEOTIDE SEQUENCE [LARGE SCALE GENOMIC DNA]</scope>
    <source>
        <strain evidence="4 5">DSM 45903</strain>
    </source>
</reference>
<gene>
    <name evidence="4" type="ORF">JOE21_000980</name>
</gene>
<dbReference type="PANTHER" id="PTHR10509">
    <property type="entry name" value="O-METHYLTRANSFERASE-RELATED"/>
    <property type="match status" value="1"/>
</dbReference>
<comment type="caution">
    <text evidence="4">The sequence shown here is derived from an EMBL/GenBank/DDBJ whole genome shotgun (WGS) entry which is preliminary data.</text>
</comment>
<keyword evidence="2" id="KW-0808">Transferase</keyword>
<organism evidence="4 5">
    <name type="scientific">Desmospora profundinema</name>
    <dbReference type="NCBI Taxonomy" id="1571184"/>
    <lineage>
        <taxon>Bacteria</taxon>
        <taxon>Bacillati</taxon>
        <taxon>Bacillota</taxon>
        <taxon>Bacilli</taxon>
        <taxon>Bacillales</taxon>
        <taxon>Thermoactinomycetaceae</taxon>
        <taxon>Desmospora</taxon>
    </lineage>
</organism>
<evidence type="ECO:0000256" key="1">
    <source>
        <dbReference type="ARBA" id="ARBA00022603"/>
    </source>
</evidence>
<keyword evidence="1" id="KW-0489">Methyltransferase</keyword>
<dbReference type="InterPro" id="IPR029063">
    <property type="entry name" value="SAM-dependent_MTases_sf"/>
</dbReference>
<name>A0ABU1IJN5_9BACL</name>
<dbReference type="Gene3D" id="3.40.50.150">
    <property type="entry name" value="Vaccinia Virus protein VP39"/>
    <property type="match status" value="1"/>
</dbReference>
<dbReference type="InterPro" id="IPR050362">
    <property type="entry name" value="Cation-dep_OMT"/>
</dbReference>
<evidence type="ECO:0000256" key="3">
    <source>
        <dbReference type="ARBA" id="ARBA00022691"/>
    </source>
</evidence>
<dbReference type="RefSeq" id="WP_309863047.1">
    <property type="nucleotide sequence ID" value="NZ_JAVDQG010000002.1"/>
</dbReference>
<dbReference type="InterPro" id="IPR002935">
    <property type="entry name" value="SAM_O-MeTrfase"/>
</dbReference>
<keyword evidence="3" id="KW-0949">S-adenosyl-L-methionine</keyword>
<dbReference type="EMBL" id="JAVDQG010000002">
    <property type="protein sequence ID" value="MDR6224989.1"/>
    <property type="molecule type" value="Genomic_DNA"/>
</dbReference>
<sequence>MDRSQYVRERYIHEDDVLRSIHTGLEERGIPQISVPSEVGRTLNWLVGFSGAKRILEVGGLGGYSAIWMGRALPKEGRLLSLELEPKHASFAEENVAKAGLSDQVQYRIGDARESMVALREAGERFDFFFIDADKKGYPFYLEQAIQLAEPGALIILDNLFFSDRIFDESENDPDVEGLRRTHDLLLQDPRLDAMVWTIGDGLGVARVK</sequence>
<evidence type="ECO:0000256" key="2">
    <source>
        <dbReference type="ARBA" id="ARBA00022679"/>
    </source>
</evidence>
<accession>A0ABU1IJN5</accession>
<keyword evidence="5" id="KW-1185">Reference proteome</keyword>
<evidence type="ECO:0000313" key="4">
    <source>
        <dbReference type="EMBL" id="MDR6224989.1"/>
    </source>
</evidence>
<dbReference type="CDD" id="cd02440">
    <property type="entry name" value="AdoMet_MTases"/>
    <property type="match status" value="1"/>
</dbReference>
<evidence type="ECO:0000313" key="5">
    <source>
        <dbReference type="Proteomes" id="UP001185012"/>
    </source>
</evidence>